<dbReference type="AlphaFoldDB" id="A0A134BAB5"/>
<organism evidence="1 2">
    <name type="scientific">Porphyromonas somerae</name>
    <dbReference type="NCBI Taxonomy" id="322095"/>
    <lineage>
        <taxon>Bacteria</taxon>
        <taxon>Pseudomonadati</taxon>
        <taxon>Bacteroidota</taxon>
        <taxon>Bacteroidia</taxon>
        <taxon>Bacteroidales</taxon>
        <taxon>Porphyromonadaceae</taxon>
        <taxon>Porphyromonas</taxon>
    </lineage>
</organism>
<name>A0A134BAB5_9PORP</name>
<keyword evidence="2" id="KW-1185">Reference proteome</keyword>
<gene>
    <name evidence="1" type="ORF">HMPREF3185_00767</name>
</gene>
<protein>
    <submittedName>
        <fullName evidence="1">Uncharacterized protein</fullName>
    </submittedName>
</protein>
<accession>A0A134BAB5</accession>
<proteinExistence type="predicted"/>
<comment type="caution">
    <text evidence="1">The sequence shown here is derived from an EMBL/GenBank/DDBJ whole genome shotgun (WGS) entry which is preliminary data.</text>
</comment>
<reference evidence="2" key="1">
    <citation type="submission" date="2016-01" db="EMBL/GenBank/DDBJ databases">
        <authorList>
            <person name="Mitreva M."/>
            <person name="Pepin K.H."/>
            <person name="Mihindukulasuriya K.A."/>
            <person name="Fulton R."/>
            <person name="Fronick C."/>
            <person name="O'Laughlin M."/>
            <person name="Miner T."/>
            <person name="Herter B."/>
            <person name="Rosa B.A."/>
            <person name="Cordes M."/>
            <person name="Tomlinson C."/>
            <person name="Wollam A."/>
            <person name="Palsikar V.B."/>
            <person name="Mardis E.R."/>
            <person name="Wilson R.K."/>
        </authorList>
    </citation>
    <scope>NUCLEOTIDE SEQUENCE [LARGE SCALE GENOMIC DNA]</scope>
    <source>
        <strain evidence="2">KA00683</strain>
    </source>
</reference>
<dbReference type="PATRIC" id="fig|322095.3.peg.757"/>
<dbReference type="STRING" id="322095.HMPREF3185_00767"/>
<evidence type="ECO:0000313" key="1">
    <source>
        <dbReference type="EMBL" id="KXB76899.1"/>
    </source>
</evidence>
<dbReference type="Proteomes" id="UP000070224">
    <property type="component" value="Unassembled WGS sequence"/>
</dbReference>
<sequence>MLRAVEERGYKVSRWGAVLLTDGRCFLNIPLGFGGGSTGEILLQNQKFFLSLRTRKPLEGS</sequence>
<evidence type="ECO:0000313" key="2">
    <source>
        <dbReference type="Proteomes" id="UP000070224"/>
    </source>
</evidence>
<dbReference type="EMBL" id="LSDK01000054">
    <property type="protein sequence ID" value="KXB76899.1"/>
    <property type="molecule type" value="Genomic_DNA"/>
</dbReference>